<feature type="compositionally biased region" description="Low complexity" evidence="1">
    <location>
        <begin position="22"/>
        <end position="51"/>
    </location>
</feature>
<dbReference type="Proteomes" id="UP000664628">
    <property type="component" value="Unassembled WGS sequence"/>
</dbReference>
<keyword evidence="2" id="KW-0732">Signal</keyword>
<dbReference type="EMBL" id="JAFMYW010000006">
    <property type="protein sequence ID" value="MBO0950661.1"/>
    <property type="molecule type" value="Genomic_DNA"/>
</dbReference>
<sequence>MKMNKVLLAVGLLSAGMAVGQSQTTKSTSTTTSTSNYNTSNTNNENSRNATMGTNSSTDRPYSTTGSSYNSNGSTSGMGRTGSSTGSYSNSSTTGSNSYNNSGMNTGMSTGSYSSTTTPGTYNNSTSGYGTSTTTPSTNGSYNTNSMDNSSTTTPSTTGSYNTNSVGTGTSATTPTTSDYNTTGTSVTTNSTYSTETTSPARTKDYKNFAYGIYAGLNSTRFRGESINTDNPSGRIGYQAGFFVRGGGRLYGQIGAEYFASSSNYFRPGDGQSAAAIRDQINIQYIQIPVYIGFKLTESDRGISAIRLQVGAEYANRISSSSGQFNLSNSEIKSGSFNALGQLGFDIGPFLIDLTYHHGLSDAVQINTFQGSSRRILSASVGFKF</sequence>
<accession>A0ABS3JKY2</accession>
<evidence type="ECO:0000256" key="1">
    <source>
        <dbReference type="SAM" id="MobiDB-lite"/>
    </source>
</evidence>
<evidence type="ECO:0000256" key="2">
    <source>
        <dbReference type="SAM" id="SignalP"/>
    </source>
</evidence>
<comment type="caution">
    <text evidence="3">The sequence shown here is derived from an EMBL/GenBank/DDBJ whole genome shotgun (WGS) entry which is preliminary data.</text>
</comment>
<feature type="chain" id="PRO_5047172171" evidence="2">
    <location>
        <begin position="21"/>
        <end position="385"/>
    </location>
</feature>
<evidence type="ECO:0000313" key="4">
    <source>
        <dbReference type="Proteomes" id="UP000664628"/>
    </source>
</evidence>
<keyword evidence="4" id="KW-1185">Reference proteome</keyword>
<feature type="region of interest" description="Disordered" evidence="1">
    <location>
        <begin position="19"/>
        <end position="199"/>
    </location>
</feature>
<gene>
    <name evidence="3" type="ORF">J2I46_18855</name>
</gene>
<protein>
    <submittedName>
        <fullName evidence="3">PorT family protein</fullName>
    </submittedName>
</protein>
<feature type="signal peptide" evidence="2">
    <location>
        <begin position="1"/>
        <end position="20"/>
    </location>
</feature>
<feature type="compositionally biased region" description="Low complexity" evidence="1">
    <location>
        <begin position="62"/>
        <end position="199"/>
    </location>
</feature>
<organism evidence="3 4">
    <name type="scientific">Fibrella forsythiae</name>
    <dbReference type="NCBI Taxonomy" id="2817061"/>
    <lineage>
        <taxon>Bacteria</taxon>
        <taxon>Pseudomonadati</taxon>
        <taxon>Bacteroidota</taxon>
        <taxon>Cytophagia</taxon>
        <taxon>Cytophagales</taxon>
        <taxon>Spirosomataceae</taxon>
        <taxon>Fibrella</taxon>
    </lineage>
</organism>
<name>A0ABS3JKY2_9BACT</name>
<reference evidence="3 4" key="1">
    <citation type="submission" date="2021-03" db="EMBL/GenBank/DDBJ databases">
        <title>Fibrella sp. HMF5405 genome sequencing and assembly.</title>
        <authorList>
            <person name="Kang H."/>
            <person name="Kim H."/>
            <person name="Bae S."/>
            <person name="Joh K."/>
        </authorList>
    </citation>
    <scope>NUCLEOTIDE SEQUENCE [LARGE SCALE GENOMIC DNA]</scope>
    <source>
        <strain evidence="3 4">HMF5405</strain>
    </source>
</reference>
<proteinExistence type="predicted"/>
<evidence type="ECO:0000313" key="3">
    <source>
        <dbReference type="EMBL" id="MBO0950661.1"/>
    </source>
</evidence>
<feature type="compositionally biased region" description="Polar residues" evidence="1">
    <location>
        <begin position="52"/>
        <end position="61"/>
    </location>
</feature>